<evidence type="ECO:0000256" key="2">
    <source>
        <dbReference type="ARBA" id="ARBA00022833"/>
    </source>
</evidence>
<accession>A0AAN6XQT0</accession>
<keyword evidence="2" id="KW-0862">Zinc</keyword>
<evidence type="ECO:0000256" key="3">
    <source>
        <dbReference type="ARBA" id="ARBA00023015"/>
    </source>
</evidence>
<evidence type="ECO:0000256" key="4">
    <source>
        <dbReference type="ARBA" id="ARBA00023125"/>
    </source>
</evidence>
<dbReference type="AlphaFoldDB" id="A0AAN6XQT0"/>
<feature type="region of interest" description="Disordered" evidence="7">
    <location>
        <begin position="256"/>
        <end position="286"/>
    </location>
</feature>
<dbReference type="PROSITE" id="PS50048">
    <property type="entry name" value="ZN2_CY6_FUNGAL_2"/>
    <property type="match status" value="1"/>
</dbReference>
<keyword evidence="4" id="KW-0238">DNA-binding</keyword>
<dbReference type="GO" id="GO:0045944">
    <property type="term" value="P:positive regulation of transcription by RNA polymerase II"/>
    <property type="evidence" value="ECO:0007669"/>
    <property type="project" value="TreeGrafter"/>
</dbReference>
<dbReference type="Gene3D" id="4.10.240.10">
    <property type="entry name" value="Zn(2)-C6 fungal-type DNA-binding domain"/>
    <property type="match status" value="1"/>
</dbReference>
<name>A0AAN6XQT0_9PEZI</name>
<dbReference type="EMBL" id="MU863878">
    <property type="protein sequence ID" value="KAK4205144.1"/>
    <property type="molecule type" value="Genomic_DNA"/>
</dbReference>
<gene>
    <name evidence="9" type="ORF">QBC40DRAFT_292337</name>
</gene>
<comment type="subcellular location">
    <subcellularLocation>
        <location evidence="1">Nucleus</location>
    </subcellularLocation>
</comment>
<dbReference type="InterPro" id="IPR001138">
    <property type="entry name" value="Zn2Cys6_DnaBD"/>
</dbReference>
<evidence type="ECO:0000256" key="1">
    <source>
        <dbReference type="ARBA" id="ARBA00004123"/>
    </source>
</evidence>
<dbReference type="SUPFAM" id="SSF57701">
    <property type="entry name" value="Zn2/Cys6 DNA-binding domain"/>
    <property type="match status" value="1"/>
</dbReference>
<dbReference type="PANTHER" id="PTHR37534">
    <property type="entry name" value="TRANSCRIPTIONAL ACTIVATOR PROTEIN UGA3"/>
    <property type="match status" value="1"/>
</dbReference>
<reference evidence="9" key="1">
    <citation type="journal article" date="2023" name="Mol. Phylogenet. Evol.">
        <title>Genome-scale phylogeny and comparative genomics of the fungal order Sordariales.</title>
        <authorList>
            <person name="Hensen N."/>
            <person name="Bonometti L."/>
            <person name="Westerberg I."/>
            <person name="Brannstrom I.O."/>
            <person name="Guillou S."/>
            <person name="Cros-Aarteil S."/>
            <person name="Calhoun S."/>
            <person name="Haridas S."/>
            <person name="Kuo A."/>
            <person name="Mondo S."/>
            <person name="Pangilinan J."/>
            <person name="Riley R."/>
            <person name="LaButti K."/>
            <person name="Andreopoulos B."/>
            <person name="Lipzen A."/>
            <person name="Chen C."/>
            <person name="Yan M."/>
            <person name="Daum C."/>
            <person name="Ng V."/>
            <person name="Clum A."/>
            <person name="Steindorff A."/>
            <person name="Ohm R.A."/>
            <person name="Martin F."/>
            <person name="Silar P."/>
            <person name="Natvig D.O."/>
            <person name="Lalanne C."/>
            <person name="Gautier V."/>
            <person name="Ament-Velasquez S.L."/>
            <person name="Kruys A."/>
            <person name="Hutchinson M.I."/>
            <person name="Powell A.J."/>
            <person name="Barry K."/>
            <person name="Miller A.N."/>
            <person name="Grigoriev I.V."/>
            <person name="Debuchy R."/>
            <person name="Gladieux P."/>
            <person name="Hiltunen Thoren M."/>
            <person name="Johannesson H."/>
        </authorList>
    </citation>
    <scope>NUCLEOTIDE SEQUENCE</scope>
    <source>
        <strain evidence="9">CBS 315.58</strain>
    </source>
</reference>
<dbReference type="Pfam" id="PF00172">
    <property type="entry name" value="Zn_clus"/>
    <property type="match status" value="1"/>
</dbReference>
<dbReference type="InterPro" id="IPR036864">
    <property type="entry name" value="Zn2-C6_fun-type_DNA-bd_sf"/>
</dbReference>
<feature type="region of interest" description="Disordered" evidence="7">
    <location>
        <begin position="200"/>
        <end position="224"/>
    </location>
</feature>
<feature type="compositionally biased region" description="Low complexity" evidence="7">
    <location>
        <begin position="47"/>
        <end position="56"/>
    </location>
</feature>
<comment type="caution">
    <text evidence="9">The sequence shown here is derived from an EMBL/GenBank/DDBJ whole genome shotgun (WGS) entry which is preliminary data.</text>
</comment>
<reference evidence="9" key="2">
    <citation type="submission" date="2023-05" db="EMBL/GenBank/DDBJ databases">
        <authorList>
            <consortium name="Lawrence Berkeley National Laboratory"/>
            <person name="Steindorff A."/>
            <person name="Hensen N."/>
            <person name="Bonometti L."/>
            <person name="Westerberg I."/>
            <person name="Brannstrom I.O."/>
            <person name="Guillou S."/>
            <person name="Cros-Aarteil S."/>
            <person name="Calhoun S."/>
            <person name="Haridas S."/>
            <person name="Kuo A."/>
            <person name="Mondo S."/>
            <person name="Pangilinan J."/>
            <person name="Riley R."/>
            <person name="Labutti K."/>
            <person name="Andreopoulos B."/>
            <person name="Lipzen A."/>
            <person name="Chen C."/>
            <person name="Yanf M."/>
            <person name="Daum C."/>
            <person name="Ng V."/>
            <person name="Clum A."/>
            <person name="Ohm R."/>
            <person name="Martin F."/>
            <person name="Silar P."/>
            <person name="Natvig D."/>
            <person name="Lalanne C."/>
            <person name="Gautier V."/>
            <person name="Ament-Velasquez S.L."/>
            <person name="Kruys A."/>
            <person name="Hutchinson M.I."/>
            <person name="Powell A.J."/>
            <person name="Barry K."/>
            <person name="Miller A.N."/>
            <person name="Grigoriev I.V."/>
            <person name="Debuchy R."/>
            <person name="Gladieux P."/>
            <person name="Thoren M.H."/>
            <person name="Johannesson H."/>
        </authorList>
    </citation>
    <scope>NUCLEOTIDE SEQUENCE</scope>
    <source>
        <strain evidence="9">CBS 315.58</strain>
    </source>
</reference>
<keyword evidence="10" id="KW-1185">Reference proteome</keyword>
<dbReference type="PANTHER" id="PTHR37534:SF40">
    <property type="entry name" value="ZN(2)-C6 FUNGAL-TYPE DOMAIN-CONTAINING PROTEIN"/>
    <property type="match status" value="1"/>
</dbReference>
<evidence type="ECO:0000259" key="8">
    <source>
        <dbReference type="PROSITE" id="PS50048"/>
    </source>
</evidence>
<evidence type="ECO:0000313" key="10">
    <source>
        <dbReference type="Proteomes" id="UP001303160"/>
    </source>
</evidence>
<feature type="region of interest" description="Disordered" evidence="7">
    <location>
        <begin position="303"/>
        <end position="353"/>
    </location>
</feature>
<sequence>MTANLNLHSLYIAQQHHNYHEDHHYHPEAHSLTPPAYPEANRPSPPRTSSSSHGDSPPQPKRVRSLNPLKTTIVDPQGKKPTKRLVQTSKARRVRTGCFTCRDRHVKCDEGAPVCNNCLKSNRQCKRGVRLNFAETNQQVKGPPRTAPRGKDWLVSFQDDSREIASGYKGGLESYTNAPNDDLSASPIDDFSPITPSRKPFTDVQSHGAPPLRNPNTFEPSKALGSLPEVSRAPYYPIRSEPPLHQEQVQAHFGGGEAHLPSQLPLRNPEPYHPNPLQPPQPHHHPFTLEDLLQQHRPIYPIHRRRDSDVSRVTSSLIPEGSNNARNPDNDGGDGLMTPFSENGDESPTSERDYLSTEHEINCMQVFINDVAVWMDVFDKDKHFSTLVPSLAFKSTMLLNAVLACGVKQHSLMCPPTSQAAESEKARVYYDTSTSLLLRSLQNPDRNTDECCITAVVLNVYDIMNETESSRLPDERSTTQQRQQRLEHIRGARALIRENDYNAGSTSSLARACFWLNVGLEVLSCLSFNWTTSWEPDDWGMDLEFTTWIVGSSSGNGSVIASSEPDRDDLPSFSGPNVSSAASGDEELWAQRIIYILAKVTNFRASSSPTIPVLHPSQFHNPGHHQHHEPSPHDEQVRLQSRFAEWTRLKSLLDAWNHRCPRSMRPSGYVTGPSSRSSFPNVWLMSRPAIIGRLFYHVCMVLLAQTNPLHKGDTEENRSLQKHHGRQVCGIVSTSAVGDKGVSSVAIRGLAVAGAVLDSPQEREEVLSILGKIGKSTGWRLGGVVLELKKAWEVKDLEPMPPSMITLPGLPAVTMGVGMQVGRIGDSFIRGNAMAGGPPKMSNPLLKGADFRDKEHPYQSWHEDGEGGVPGMMDVVVEVSAFVNVFFCQVTRVKSKRYIAYLRCLCLMPF</sequence>
<dbReference type="InterPro" id="IPR021858">
    <property type="entry name" value="Fun_TF"/>
</dbReference>
<evidence type="ECO:0000313" key="9">
    <source>
        <dbReference type="EMBL" id="KAK4205144.1"/>
    </source>
</evidence>
<dbReference type="GO" id="GO:0005634">
    <property type="term" value="C:nucleus"/>
    <property type="evidence" value="ECO:0007669"/>
    <property type="project" value="UniProtKB-SubCell"/>
</dbReference>
<dbReference type="PROSITE" id="PS00463">
    <property type="entry name" value="ZN2_CY6_FUNGAL_1"/>
    <property type="match status" value="1"/>
</dbReference>
<dbReference type="GO" id="GO:0008270">
    <property type="term" value="F:zinc ion binding"/>
    <property type="evidence" value="ECO:0007669"/>
    <property type="project" value="InterPro"/>
</dbReference>
<keyword evidence="5" id="KW-0804">Transcription</keyword>
<dbReference type="GO" id="GO:0000981">
    <property type="term" value="F:DNA-binding transcription factor activity, RNA polymerase II-specific"/>
    <property type="evidence" value="ECO:0007669"/>
    <property type="project" value="InterPro"/>
</dbReference>
<feature type="region of interest" description="Disordered" evidence="7">
    <location>
        <begin position="25"/>
        <end position="85"/>
    </location>
</feature>
<evidence type="ECO:0000256" key="6">
    <source>
        <dbReference type="ARBA" id="ARBA00023242"/>
    </source>
</evidence>
<dbReference type="Proteomes" id="UP001303160">
    <property type="component" value="Unassembled WGS sequence"/>
</dbReference>
<evidence type="ECO:0000256" key="7">
    <source>
        <dbReference type="SAM" id="MobiDB-lite"/>
    </source>
</evidence>
<dbReference type="CDD" id="cd00067">
    <property type="entry name" value="GAL4"/>
    <property type="match status" value="1"/>
</dbReference>
<keyword evidence="6" id="KW-0539">Nucleus</keyword>
<organism evidence="9 10">
    <name type="scientific">Triangularia verruculosa</name>
    <dbReference type="NCBI Taxonomy" id="2587418"/>
    <lineage>
        <taxon>Eukaryota</taxon>
        <taxon>Fungi</taxon>
        <taxon>Dikarya</taxon>
        <taxon>Ascomycota</taxon>
        <taxon>Pezizomycotina</taxon>
        <taxon>Sordariomycetes</taxon>
        <taxon>Sordariomycetidae</taxon>
        <taxon>Sordariales</taxon>
        <taxon>Podosporaceae</taxon>
        <taxon>Triangularia</taxon>
    </lineage>
</organism>
<proteinExistence type="predicted"/>
<evidence type="ECO:0000256" key="5">
    <source>
        <dbReference type="ARBA" id="ARBA00023163"/>
    </source>
</evidence>
<feature type="domain" description="Zn(2)-C6 fungal-type" evidence="8">
    <location>
        <begin position="97"/>
        <end position="127"/>
    </location>
</feature>
<dbReference type="GO" id="GO:0000976">
    <property type="term" value="F:transcription cis-regulatory region binding"/>
    <property type="evidence" value="ECO:0007669"/>
    <property type="project" value="TreeGrafter"/>
</dbReference>
<feature type="compositionally biased region" description="Pro residues" evidence="7">
    <location>
        <begin position="271"/>
        <end position="281"/>
    </location>
</feature>
<protein>
    <submittedName>
        <fullName evidence="9">Transcription factor</fullName>
    </submittedName>
</protein>
<dbReference type="SMART" id="SM00066">
    <property type="entry name" value="GAL4"/>
    <property type="match status" value="1"/>
</dbReference>
<keyword evidence="3" id="KW-0805">Transcription regulation</keyword>
<dbReference type="Pfam" id="PF11951">
    <property type="entry name" value="Fungal_trans_2"/>
    <property type="match status" value="1"/>
</dbReference>